<dbReference type="NCBIfam" id="TIGR00077">
    <property type="entry name" value="lspA"/>
    <property type="match status" value="1"/>
</dbReference>
<gene>
    <name evidence="9 12" type="primary">lspA</name>
    <name evidence="12" type="ORF">LLY24_16060</name>
</gene>
<comment type="function">
    <text evidence="9 10">This protein specifically catalyzes the removal of signal peptides from prolipoproteins.</text>
</comment>
<keyword evidence="8 9" id="KW-0472">Membrane</keyword>
<evidence type="ECO:0000256" key="10">
    <source>
        <dbReference type="RuleBase" id="RU000594"/>
    </source>
</evidence>
<evidence type="ECO:0000256" key="2">
    <source>
        <dbReference type="ARBA" id="ARBA00022475"/>
    </source>
</evidence>
<keyword evidence="4 9" id="KW-0812">Transmembrane</keyword>
<feature type="active site" evidence="9">
    <location>
        <position position="153"/>
    </location>
</feature>
<evidence type="ECO:0000256" key="7">
    <source>
        <dbReference type="ARBA" id="ARBA00022989"/>
    </source>
</evidence>
<dbReference type="Proteomes" id="UP001165542">
    <property type="component" value="Unassembled WGS sequence"/>
</dbReference>
<dbReference type="PRINTS" id="PR00781">
    <property type="entry name" value="LIPOSIGPTASE"/>
</dbReference>
<reference evidence="12" key="1">
    <citation type="submission" date="2021-11" db="EMBL/GenBank/DDBJ databases">
        <title>Halomonas sp., isolated from a coastal aquaculture zone in Dongshan Bay.</title>
        <authorList>
            <person name="Lin W."/>
        </authorList>
    </citation>
    <scope>NUCLEOTIDE SEQUENCE</scope>
    <source>
        <strain evidence="12">Yzlin-01</strain>
    </source>
</reference>
<comment type="catalytic activity">
    <reaction evidence="9 10">
        <text>Release of signal peptides from bacterial membrane prolipoproteins. Hydrolyzes -Xaa-Yaa-Zaa-|-(S,diacylglyceryl)Cys-, in which Xaa is hydrophobic (preferably Leu), and Yaa (Ala or Ser) and Zaa (Gly or Ala) have small, neutral side chains.</text>
        <dbReference type="EC" id="3.4.23.36"/>
    </reaction>
</comment>
<keyword evidence="6 9" id="KW-0378">Hydrolase</keyword>
<feature type="transmembrane region" description="Helical" evidence="9">
    <location>
        <begin position="145"/>
        <end position="165"/>
    </location>
</feature>
<keyword evidence="2 9" id="KW-1003">Cell membrane</keyword>
<evidence type="ECO:0000256" key="9">
    <source>
        <dbReference type="HAMAP-Rule" id="MF_00161"/>
    </source>
</evidence>
<evidence type="ECO:0000256" key="3">
    <source>
        <dbReference type="ARBA" id="ARBA00022670"/>
    </source>
</evidence>
<organism evidence="12 13">
    <name type="scientific">Halomonas dongshanensis</name>
    <dbReference type="NCBI Taxonomy" id="2890835"/>
    <lineage>
        <taxon>Bacteria</taxon>
        <taxon>Pseudomonadati</taxon>
        <taxon>Pseudomonadota</taxon>
        <taxon>Gammaproteobacteria</taxon>
        <taxon>Oceanospirillales</taxon>
        <taxon>Halomonadaceae</taxon>
        <taxon>Halomonas</taxon>
    </lineage>
</organism>
<comment type="caution">
    <text evidence="12">The sequence shown here is derived from an EMBL/GenBank/DDBJ whole genome shotgun (WGS) entry which is preliminary data.</text>
</comment>
<keyword evidence="5 9" id="KW-0064">Aspartyl protease</keyword>
<evidence type="ECO:0000256" key="8">
    <source>
        <dbReference type="ARBA" id="ARBA00023136"/>
    </source>
</evidence>
<evidence type="ECO:0000256" key="5">
    <source>
        <dbReference type="ARBA" id="ARBA00022750"/>
    </source>
</evidence>
<keyword evidence="7 9" id="KW-1133">Transmembrane helix</keyword>
<evidence type="ECO:0000256" key="4">
    <source>
        <dbReference type="ARBA" id="ARBA00022692"/>
    </source>
</evidence>
<proteinExistence type="inferred from homology"/>
<protein>
    <recommendedName>
        <fullName evidence="9">Lipoprotein signal peptidase</fullName>
        <ecNumber evidence="9">3.4.23.36</ecNumber>
    </recommendedName>
    <alternativeName>
        <fullName evidence="9">Prolipoprotein signal peptidase</fullName>
    </alternativeName>
    <alternativeName>
        <fullName evidence="9">Signal peptidase II</fullName>
        <shortName evidence="9">SPase II</shortName>
    </alternativeName>
</protein>
<dbReference type="HAMAP" id="MF_00161">
    <property type="entry name" value="LspA"/>
    <property type="match status" value="1"/>
</dbReference>
<evidence type="ECO:0000256" key="6">
    <source>
        <dbReference type="ARBA" id="ARBA00022801"/>
    </source>
</evidence>
<comment type="pathway">
    <text evidence="9">Protein modification; lipoprotein biosynthesis (signal peptide cleavage).</text>
</comment>
<dbReference type="Pfam" id="PF01252">
    <property type="entry name" value="Peptidase_A8"/>
    <property type="match status" value="1"/>
</dbReference>
<dbReference type="EMBL" id="JAJISC010000008">
    <property type="protein sequence ID" value="MCS2610831.1"/>
    <property type="molecule type" value="Genomic_DNA"/>
</dbReference>
<feature type="transmembrane region" description="Helical" evidence="9">
    <location>
        <begin position="24"/>
        <end position="42"/>
    </location>
</feature>
<sequence length="184" mass="20260">MPNAVAPQGATGGERPPMNKPLRWLWLAVAVIALDLATKYLASHMLDYNRPLAVLPIFDLRLMHNTGAAFSFLASHPGWQRWLFAAIAIGASVGLTVWLSRIRYDEKLLAISLPLIIGGALGNLYDRLIHGYVVDFLSFHVAGWYYPAFNVADIGITLGAIGLIWESFMGDRRRKARAAAQSAE</sequence>
<keyword evidence="13" id="KW-1185">Reference proteome</keyword>
<dbReference type="EC" id="3.4.23.36" evidence="9"/>
<feature type="transmembrane region" description="Helical" evidence="9">
    <location>
        <begin position="79"/>
        <end position="99"/>
    </location>
</feature>
<accession>A0ABT2EGW2</accession>
<evidence type="ECO:0000313" key="12">
    <source>
        <dbReference type="EMBL" id="MCS2610831.1"/>
    </source>
</evidence>
<comment type="subcellular location">
    <subcellularLocation>
        <location evidence="9">Cell membrane</location>
        <topology evidence="9">Multi-pass membrane protein</topology>
    </subcellularLocation>
</comment>
<comment type="similarity">
    <text evidence="1 9 11">Belongs to the peptidase A8 family.</text>
</comment>
<name>A0ABT2EGW2_9GAMM</name>
<evidence type="ECO:0000256" key="11">
    <source>
        <dbReference type="RuleBase" id="RU004181"/>
    </source>
</evidence>
<evidence type="ECO:0000256" key="1">
    <source>
        <dbReference type="ARBA" id="ARBA00006139"/>
    </source>
</evidence>
<dbReference type="PANTHER" id="PTHR33695:SF1">
    <property type="entry name" value="LIPOPROTEIN SIGNAL PEPTIDASE"/>
    <property type="match status" value="1"/>
</dbReference>
<feature type="active site" evidence="9">
    <location>
        <position position="135"/>
    </location>
</feature>
<evidence type="ECO:0000313" key="13">
    <source>
        <dbReference type="Proteomes" id="UP001165542"/>
    </source>
</evidence>
<dbReference type="RefSeq" id="WP_259037327.1">
    <property type="nucleotide sequence ID" value="NZ_JAJISC010000008.1"/>
</dbReference>
<dbReference type="PANTHER" id="PTHR33695">
    <property type="entry name" value="LIPOPROTEIN SIGNAL PEPTIDASE"/>
    <property type="match status" value="1"/>
</dbReference>
<feature type="transmembrane region" description="Helical" evidence="9">
    <location>
        <begin position="108"/>
        <end position="125"/>
    </location>
</feature>
<keyword evidence="3 9" id="KW-0645">Protease</keyword>
<dbReference type="GO" id="GO:0004190">
    <property type="term" value="F:aspartic-type endopeptidase activity"/>
    <property type="evidence" value="ECO:0007669"/>
    <property type="project" value="UniProtKB-EC"/>
</dbReference>
<dbReference type="InterPro" id="IPR001872">
    <property type="entry name" value="Peptidase_A8"/>
</dbReference>
<dbReference type="PROSITE" id="PS00855">
    <property type="entry name" value="SPASE_II"/>
    <property type="match status" value="1"/>
</dbReference>